<feature type="transmembrane region" description="Helical" evidence="2">
    <location>
        <begin position="140"/>
        <end position="159"/>
    </location>
</feature>
<feature type="transmembrane region" description="Helical" evidence="2">
    <location>
        <begin position="260"/>
        <end position="280"/>
    </location>
</feature>
<sequence>MKKSNLGYVLVLIAALMWGTIGIFVNGISAMGVSSQSMAAFRLLVGALILEPVLMFMGCRSSEGSTVAQDPLALFKASPKELVPCALVGIVGLAAANTCYYECMGEVGMSTASVLLYTSPVFGVMLGRVLYREDVTPNKLVAIVFNTVGCVLAVTSGDLSGFHFSAWGVASGVIAGLCGALLAVFSRMATKTLHPLAVTFWGFVFGGCFMAVLSAPWSDMASAMSPQLILLFGGFGFIPTALAYIFYMQGLSMDLETSKVPVVASFETVATVLVGIGVYAESSGAIKVLGIVLVLMSILIMNTDLSKLRNSVIVKRIVESMTFKPNAWWTEKSQDMDLFRERTGIALEPTVQESPWYFVR</sequence>
<dbReference type="GO" id="GO:0016020">
    <property type="term" value="C:membrane"/>
    <property type="evidence" value="ECO:0007669"/>
    <property type="project" value="InterPro"/>
</dbReference>
<feature type="transmembrane region" description="Helical" evidence="2">
    <location>
        <begin position="165"/>
        <end position="185"/>
    </location>
</feature>
<dbReference type="Proteomes" id="UP000330807">
    <property type="component" value="Unassembled WGS sequence"/>
</dbReference>
<protein>
    <submittedName>
        <fullName evidence="4">EamA-like transporter family protein</fullName>
    </submittedName>
</protein>
<dbReference type="PANTHER" id="PTHR22911">
    <property type="entry name" value="ACYL-MALONYL CONDENSING ENZYME-RELATED"/>
    <property type="match status" value="1"/>
</dbReference>
<feature type="transmembrane region" description="Helical" evidence="2">
    <location>
        <begin position="114"/>
        <end position="131"/>
    </location>
</feature>
<proteinExistence type="inferred from homology"/>
<accession>A0A5K1J2M3</accession>
<feature type="transmembrane region" description="Helical" evidence="2">
    <location>
        <begin position="6"/>
        <end position="27"/>
    </location>
</feature>
<dbReference type="AlphaFoldDB" id="A0A5K1J2M3"/>
<feature type="transmembrane region" description="Helical" evidence="2">
    <location>
        <begin position="39"/>
        <end position="57"/>
    </location>
</feature>
<gene>
    <name evidence="4" type="ORF">LMKDKBCB_00058</name>
</gene>
<feature type="transmembrane region" description="Helical" evidence="2">
    <location>
        <begin position="286"/>
        <end position="305"/>
    </location>
</feature>
<organism evidence="4 5">
    <name type="scientific">Collinsella aerofaciens</name>
    <dbReference type="NCBI Taxonomy" id="74426"/>
    <lineage>
        <taxon>Bacteria</taxon>
        <taxon>Bacillati</taxon>
        <taxon>Actinomycetota</taxon>
        <taxon>Coriobacteriia</taxon>
        <taxon>Coriobacteriales</taxon>
        <taxon>Coriobacteriaceae</taxon>
        <taxon>Collinsella</taxon>
    </lineage>
</organism>
<evidence type="ECO:0000313" key="5">
    <source>
        <dbReference type="Proteomes" id="UP000330807"/>
    </source>
</evidence>
<keyword evidence="2" id="KW-1133">Transmembrane helix</keyword>
<keyword evidence="2" id="KW-0812">Transmembrane</keyword>
<dbReference type="EMBL" id="CABWIH010000038">
    <property type="protein sequence ID" value="VWL96499.1"/>
    <property type="molecule type" value="Genomic_DNA"/>
</dbReference>
<evidence type="ECO:0000256" key="2">
    <source>
        <dbReference type="SAM" id="Phobius"/>
    </source>
</evidence>
<feature type="transmembrane region" description="Helical" evidence="2">
    <location>
        <begin position="229"/>
        <end position="248"/>
    </location>
</feature>
<dbReference type="InterPro" id="IPR037185">
    <property type="entry name" value="EmrE-like"/>
</dbReference>
<dbReference type="Pfam" id="PF00892">
    <property type="entry name" value="EamA"/>
    <property type="match status" value="2"/>
</dbReference>
<name>A0A5K1J2M3_9ACTN</name>
<keyword evidence="2" id="KW-0472">Membrane</keyword>
<dbReference type="SUPFAM" id="SSF103481">
    <property type="entry name" value="Multidrug resistance efflux transporter EmrE"/>
    <property type="match status" value="2"/>
</dbReference>
<evidence type="ECO:0000256" key="1">
    <source>
        <dbReference type="ARBA" id="ARBA00007362"/>
    </source>
</evidence>
<dbReference type="InterPro" id="IPR000620">
    <property type="entry name" value="EamA_dom"/>
</dbReference>
<reference evidence="4 5" key="1">
    <citation type="submission" date="2019-10" db="EMBL/GenBank/DDBJ databases">
        <authorList>
            <person name="Wolf R A."/>
        </authorList>
    </citation>
    <scope>NUCLEOTIDE SEQUENCE [LARGE SCALE GENOMIC DNA]</scope>
    <source>
        <strain evidence="4">Collinsella_aerofaciens_AK_138A</strain>
    </source>
</reference>
<evidence type="ECO:0000259" key="3">
    <source>
        <dbReference type="Pfam" id="PF00892"/>
    </source>
</evidence>
<dbReference type="Gene3D" id="1.10.3730.20">
    <property type="match status" value="2"/>
</dbReference>
<feature type="domain" description="EamA" evidence="3">
    <location>
        <begin position="167"/>
        <end position="302"/>
    </location>
</feature>
<evidence type="ECO:0000313" key="4">
    <source>
        <dbReference type="EMBL" id="VWL96499.1"/>
    </source>
</evidence>
<dbReference type="RefSeq" id="WP_197036771.1">
    <property type="nucleotide sequence ID" value="NZ_CABWIH010000038.1"/>
</dbReference>
<dbReference type="PANTHER" id="PTHR22911:SF79">
    <property type="entry name" value="MOBA-LIKE NTP TRANSFERASE DOMAIN-CONTAINING PROTEIN"/>
    <property type="match status" value="1"/>
</dbReference>
<comment type="similarity">
    <text evidence="1">Belongs to the EamA transporter family.</text>
</comment>
<feature type="domain" description="EamA" evidence="3">
    <location>
        <begin position="6"/>
        <end position="154"/>
    </location>
</feature>
<feature type="transmembrane region" description="Helical" evidence="2">
    <location>
        <begin position="197"/>
        <end position="217"/>
    </location>
</feature>